<keyword evidence="4 5" id="KW-0067">ATP-binding</keyword>
<evidence type="ECO:0000313" key="8">
    <source>
        <dbReference type="EMBL" id="QOY85956.1"/>
    </source>
</evidence>
<evidence type="ECO:0000256" key="3">
    <source>
        <dbReference type="ARBA" id="ARBA00022777"/>
    </source>
</evidence>
<keyword evidence="9" id="KW-1185">Reference proteome</keyword>
<dbReference type="InterPro" id="IPR011990">
    <property type="entry name" value="TPR-like_helical_dom_sf"/>
</dbReference>
<evidence type="ECO:0000256" key="1">
    <source>
        <dbReference type="ARBA" id="ARBA00022679"/>
    </source>
</evidence>
<evidence type="ECO:0000256" key="2">
    <source>
        <dbReference type="ARBA" id="ARBA00022741"/>
    </source>
</evidence>
<feature type="domain" description="Protein kinase" evidence="7">
    <location>
        <begin position="82"/>
        <end position="348"/>
    </location>
</feature>
<keyword evidence="6" id="KW-0812">Transmembrane</keyword>
<dbReference type="InterPro" id="IPR000719">
    <property type="entry name" value="Prot_kinase_dom"/>
</dbReference>
<dbReference type="KEGG" id="pfer:IRI77_24480"/>
<dbReference type="Proteomes" id="UP000593892">
    <property type="component" value="Chromosome"/>
</dbReference>
<feature type="binding site" evidence="5">
    <location>
        <position position="113"/>
    </location>
    <ligand>
        <name>ATP</name>
        <dbReference type="ChEBI" id="CHEBI:30616"/>
    </ligand>
</feature>
<dbReference type="InterPro" id="IPR019734">
    <property type="entry name" value="TPR_rpt"/>
</dbReference>
<dbReference type="PANTHER" id="PTHR43289:SF34">
    <property type="entry name" value="SERINE_THREONINE-PROTEIN KINASE YBDM-RELATED"/>
    <property type="match status" value="1"/>
</dbReference>
<dbReference type="PANTHER" id="PTHR43289">
    <property type="entry name" value="MITOGEN-ACTIVATED PROTEIN KINASE KINASE KINASE 20-RELATED"/>
    <property type="match status" value="1"/>
</dbReference>
<dbReference type="PROSITE" id="PS00108">
    <property type="entry name" value="PROTEIN_KINASE_ST"/>
    <property type="match status" value="1"/>
</dbReference>
<dbReference type="InterPro" id="IPR011009">
    <property type="entry name" value="Kinase-like_dom_sf"/>
</dbReference>
<dbReference type="GO" id="GO:0004674">
    <property type="term" value="F:protein serine/threonine kinase activity"/>
    <property type="evidence" value="ECO:0007669"/>
    <property type="project" value="TreeGrafter"/>
</dbReference>
<organism evidence="8 9">
    <name type="scientific">Paludibaculum fermentans</name>
    <dbReference type="NCBI Taxonomy" id="1473598"/>
    <lineage>
        <taxon>Bacteria</taxon>
        <taxon>Pseudomonadati</taxon>
        <taxon>Acidobacteriota</taxon>
        <taxon>Terriglobia</taxon>
        <taxon>Bryobacterales</taxon>
        <taxon>Bryobacteraceae</taxon>
        <taxon>Paludibaculum</taxon>
    </lineage>
</organism>
<name>A0A7S7SIY6_PALFE</name>
<dbReference type="PROSITE" id="PS50011">
    <property type="entry name" value="PROTEIN_KINASE_DOM"/>
    <property type="match status" value="1"/>
</dbReference>
<sequence>MIDQRWSQIKDILAAVLELEPDRRAAYLDDVCAGDAALRAEVEAYLRYEPEAAERLPVTRWSEMEAGPEPVPDAPPKRLGPYRILRELGEGGMGIVYLAVRDDGAYTQQVAVKIMRSGAGAARLAELFRRERQILASLRHPGIAALMDGGATADGRLYYVLEYIQGRPVIEYCRARDYTVDERLKLFMRICDAVAHAHRNLVIHRDIKPANILVTEAGNPKLLDFGLAKVFDEAVGTTTTQTTSTLLTPAYASPEQVRGEPLSTATDIYSLGVVLYELLSGQGPYAAVDTSPLETYRAVCEVEPKPPSHLVKLPQELDDIVLMALRKEPELRYATVEEFRQDIENHLLGLPVRASRGTFTYNTAKFVRRHRWGVAVSAAAVLAASIFMAAILWQWRQSELRFQQARGLARTVIYELHDAIADLPGSTPARKLLVERALHYLRELETTGGKNRQLQLEIAAAYLKIGDVQGHQSRANLGDFDGALDSFRHARELLLAYLRSDSQNDEAQRLLVDADTGLTDIYEIQGDAKGWNALRAELTGLMRTRSRRYPDRPELDALYKVRIAYDAGMDGKLPDAIPLWNAAIAAYTQLLAKDPSDASMLRALARCHSSLARASQQAGDLGAALRHFLQAEQLQKKLVEAMPRNTRGRMELSFVLVEMGWIHHMLKDNRSAVEDYQRTFAIQEELAAEDPSDFRARIELAKLMITAAPAYLDAGNAQRAIELLSEARRRLLAELRQAPDNHDLRLHAGWAALNLGDAQVRRKNWTRALQAYTWADADFRALPMSDRLPGDFDPARMRREALAGIARCRGHI</sequence>
<dbReference type="SUPFAM" id="SSF48452">
    <property type="entry name" value="TPR-like"/>
    <property type="match status" value="1"/>
</dbReference>
<dbReference type="RefSeq" id="WP_194447625.1">
    <property type="nucleotide sequence ID" value="NZ_CP063849.1"/>
</dbReference>
<accession>A0A7S7SIY6</accession>
<dbReference type="InterPro" id="IPR008271">
    <property type="entry name" value="Ser/Thr_kinase_AS"/>
</dbReference>
<keyword evidence="2 5" id="KW-0547">Nucleotide-binding</keyword>
<dbReference type="Gene3D" id="1.25.40.10">
    <property type="entry name" value="Tetratricopeptide repeat domain"/>
    <property type="match status" value="1"/>
</dbReference>
<keyword evidence="3 8" id="KW-0418">Kinase</keyword>
<dbReference type="Pfam" id="PF00069">
    <property type="entry name" value="Pkinase"/>
    <property type="match status" value="1"/>
</dbReference>
<keyword evidence="1" id="KW-0808">Transferase</keyword>
<protein>
    <submittedName>
        <fullName evidence="8">Protein kinase</fullName>
    </submittedName>
</protein>
<dbReference type="CDD" id="cd14014">
    <property type="entry name" value="STKc_PknB_like"/>
    <property type="match status" value="1"/>
</dbReference>
<gene>
    <name evidence="8" type="ORF">IRI77_24480</name>
</gene>
<keyword evidence="6" id="KW-1133">Transmembrane helix</keyword>
<dbReference type="SMART" id="SM00220">
    <property type="entry name" value="S_TKc"/>
    <property type="match status" value="1"/>
</dbReference>
<keyword evidence="6" id="KW-0472">Membrane</keyword>
<dbReference type="SUPFAM" id="SSF56112">
    <property type="entry name" value="Protein kinase-like (PK-like)"/>
    <property type="match status" value="1"/>
</dbReference>
<dbReference type="SMART" id="SM00028">
    <property type="entry name" value="TPR"/>
    <property type="match status" value="3"/>
</dbReference>
<evidence type="ECO:0000313" key="9">
    <source>
        <dbReference type="Proteomes" id="UP000593892"/>
    </source>
</evidence>
<dbReference type="Gene3D" id="1.10.510.10">
    <property type="entry name" value="Transferase(Phosphotransferase) domain 1"/>
    <property type="match status" value="1"/>
</dbReference>
<dbReference type="AlphaFoldDB" id="A0A7S7SIY6"/>
<evidence type="ECO:0000256" key="5">
    <source>
        <dbReference type="PROSITE-ProRule" id="PRU10141"/>
    </source>
</evidence>
<reference evidence="8 9" key="1">
    <citation type="submission" date="2020-10" db="EMBL/GenBank/DDBJ databases">
        <title>Complete genome sequence of Paludibaculum fermentans P105T, a facultatively anaerobic acidobacterium capable of dissimilatory Fe(III) reduction.</title>
        <authorList>
            <person name="Dedysh S.N."/>
            <person name="Beletsky A.V."/>
            <person name="Kulichevskaya I.S."/>
            <person name="Mardanov A.V."/>
            <person name="Ravin N.V."/>
        </authorList>
    </citation>
    <scope>NUCLEOTIDE SEQUENCE [LARGE SCALE GENOMIC DNA]</scope>
    <source>
        <strain evidence="8 9">P105</strain>
    </source>
</reference>
<dbReference type="EMBL" id="CP063849">
    <property type="protein sequence ID" value="QOY85956.1"/>
    <property type="molecule type" value="Genomic_DNA"/>
</dbReference>
<evidence type="ECO:0000259" key="7">
    <source>
        <dbReference type="PROSITE" id="PS50011"/>
    </source>
</evidence>
<dbReference type="PROSITE" id="PS00107">
    <property type="entry name" value="PROTEIN_KINASE_ATP"/>
    <property type="match status" value="1"/>
</dbReference>
<evidence type="ECO:0000256" key="6">
    <source>
        <dbReference type="SAM" id="Phobius"/>
    </source>
</evidence>
<dbReference type="Gene3D" id="3.30.200.20">
    <property type="entry name" value="Phosphorylase Kinase, domain 1"/>
    <property type="match status" value="1"/>
</dbReference>
<dbReference type="InterPro" id="IPR017441">
    <property type="entry name" value="Protein_kinase_ATP_BS"/>
</dbReference>
<proteinExistence type="predicted"/>
<feature type="transmembrane region" description="Helical" evidence="6">
    <location>
        <begin position="372"/>
        <end position="395"/>
    </location>
</feature>
<evidence type="ECO:0000256" key="4">
    <source>
        <dbReference type="ARBA" id="ARBA00022840"/>
    </source>
</evidence>
<dbReference type="GO" id="GO:0005524">
    <property type="term" value="F:ATP binding"/>
    <property type="evidence" value="ECO:0007669"/>
    <property type="project" value="UniProtKB-UniRule"/>
</dbReference>